<feature type="compositionally biased region" description="Polar residues" evidence="3">
    <location>
        <begin position="1095"/>
        <end position="1106"/>
    </location>
</feature>
<dbReference type="OrthoDB" id="303107at2759"/>
<feature type="compositionally biased region" description="Low complexity" evidence="3">
    <location>
        <begin position="1390"/>
        <end position="1400"/>
    </location>
</feature>
<dbReference type="PROSITE" id="PS50014">
    <property type="entry name" value="BROMODOMAIN_2"/>
    <property type="match status" value="1"/>
</dbReference>
<feature type="compositionally biased region" description="Basic and acidic residues" evidence="3">
    <location>
        <begin position="1141"/>
        <end position="1154"/>
    </location>
</feature>
<dbReference type="GeneID" id="106663462"/>
<feature type="region of interest" description="Disordered" evidence="3">
    <location>
        <begin position="174"/>
        <end position="206"/>
    </location>
</feature>
<evidence type="ECO:0000256" key="2">
    <source>
        <dbReference type="PROSITE-ProRule" id="PRU00035"/>
    </source>
</evidence>
<feature type="compositionally biased region" description="Basic and acidic residues" evidence="3">
    <location>
        <begin position="637"/>
        <end position="655"/>
    </location>
</feature>
<keyword evidence="6" id="KW-1185">Reference proteome</keyword>
<feature type="compositionally biased region" description="Basic and acidic residues" evidence="3">
    <location>
        <begin position="895"/>
        <end position="919"/>
    </location>
</feature>
<dbReference type="PANTHER" id="PTHR47092">
    <property type="entry name" value="CAT EYE SYNDROME CRITICAL REGION PROTEIN 2"/>
    <property type="match status" value="1"/>
</dbReference>
<feature type="region of interest" description="Disordered" evidence="3">
    <location>
        <begin position="267"/>
        <end position="298"/>
    </location>
</feature>
<dbReference type="Proteomes" id="UP000494040">
    <property type="component" value="Unassembled WGS sequence"/>
</dbReference>
<feature type="domain" description="Bromo" evidence="4">
    <location>
        <begin position="397"/>
        <end position="467"/>
    </location>
</feature>
<name>A0A8I6RES2_CIMLE</name>
<feature type="compositionally biased region" description="Basic residues" evidence="3">
    <location>
        <begin position="174"/>
        <end position="189"/>
    </location>
</feature>
<feature type="region of interest" description="Disordered" evidence="3">
    <location>
        <begin position="1301"/>
        <end position="1408"/>
    </location>
</feature>
<dbReference type="GO" id="GO:0090537">
    <property type="term" value="C:CERF complex"/>
    <property type="evidence" value="ECO:0007669"/>
    <property type="project" value="InterPro"/>
</dbReference>
<feature type="compositionally biased region" description="Polar residues" evidence="3">
    <location>
        <begin position="341"/>
        <end position="353"/>
    </location>
</feature>
<evidence type="ECO:0000259" key="4">
    <source>
        <dbReference type="PROSITE" id="PS50014"/>
    </source>
</evidence>
<dbReference type="RefSeq" id="XP_014243800.1">
    <property type="nucleotide sequence ID" value="XM_014388314.2"/>
</dbReference>
<evidence type="ECO:0000256" key="3">
    <source>
        <dbReference type="SAM" id="MobiDB-lite"/>
    </source>
</evidence>
<feature type="compositionally biased region" description="Basic and acidic residues" evidence="3">
    <location>
        <begin position="940"/>
        <end position="975"/>
    </location>
</feature>
<feature type="compositionally biased region" description="Polar residues" evidence="3">
    <location>
        <begin position="1348"/>
        <end position="1364"/>
    </location>
</feature>
<feature type="region of interest" description="Disordered" evidence="3">
    <location>
        <begin position="1141"/>
        <end position="1165"/>
    </location>
</feature>
<feature type="compositionally biased region" description="Low complexity" evidence="3">
    <location>
        <begin position="982"/>
        <end position="994"/>
    </location>
</feature>
<feature type="compositionally biased region" description="Basic and acidic residues" evidence="3">
    <location>
        <begin position="997"/>
        <end position="1006"/>
    </location>
</feature>
<evidence type="ECO:0000313" key="5">
    <source>
        <dbReference type="EnsemblMetazoa" id="XP_014243800.1"/>
    </source>
</evidence>
<dbReference type="EnsemblMetazoa" id="XM_014388314.2">
    <property type="protein sequence ID" value="XP_014243800.1"/>
    <property type="gene ID" value="LOC106663462"/>
</dbReference>
<organism evidence="5 6">
    <name type="scientific">Cimex lectularius</name>
    <name type="common">Bed bug</name>
    <name type="synonym">Acanthia lectularia</name>
    <dbReference type="NCBI Taxonomy" id="79782"/>
    <lineage>
        <taxon>Eukaryota</taxon>
        <taxon>Metazoa</taxon>
        <taxon>Ecdysozoa</taxon>
        <taxon>Arthropoda</taxon>
        <taxon>Hexapoda</taxon>
        <taxon>Insecta</taxon>
        <taxon>Pterygota</taxon>
        <taxon>Neoptera</taxon>
        <taxon>Paraneoptera</taxon>
        <taxon>Hemiptera</taxon>
        <taxon>Heteroptera</taxon>
        <taxon>Panheteroptera</taxon>
        <taxon>Cimicomorpha</taxon>
        <taxon>Cimicidae</taxon>
        <taxon>Cimex</taxon>
    </lineage>
</organism>
<feature type="compositionally biased region" description="Basic residues" evidence="3">
    <location>
        <begin position="561"/>
        <end position="572"/>
    </location>
</feature>
<keyword evidence="1 2" id="KW-0103">Bromodomain</keyword>
<accession>A0A8I6RES2</accession>
<proteinExistence type="predicted"/>
<evidence type="ECO:0000256" key="1">
    <source>
        <dbReference type="ARBA" id="ARBA00023117"/>
    </source>
</evidence>
<protein>
    <recommendedName>
        <fullName evidence="4">Bromo domain-containing protein</fullName>
    </recommendedName>
</protein>
<dbReference type="GO" id="GO:0006338">
    <property type="term" value="P:chromatin remodeling"/>
    <property type="evidence" value="ECO:0007669"/>
    <property type="project" value="InterPro"/>
</dbReference>
<dbReference type="InterPro" id="IPR001487">
    <property type="entry name" value="Bromodomain"/>
</dbReference>
<feature type="compositionally biased region" description="Acidic residues" evidence="3">
    <location>
        <begin position="504"/>
        <end position="513"/>
    </location>
</feature>
<sequence length="1724" mass="197453">MSLSGRVNQNDIQSWWEVPSIAHFCSLFRVAFNLLDFDIEELEEALLTDGTELNGSSLLQDLIVRLLSGCLGHNGISTFNYQMFLRRLFRTKCKEQGRENPFNTDIDFQFLPLRTKVEILHTLCDFRLDADDVIDVLKNLDSDSLRVHPLGHDENKSAYWYFYGTRLYKEDYPKKRRRKRDHDKRSKRKRADESSSDDETEEVGSSMGMGTWKVMCYTEEDWQKLADSMAGSTCKEERILYSVLSEDFLPEIPRLFEEKERLQRKRLLENQPRRQSRRLEKLKFQKTEQDTKNKKDRYYDREVVNREKYLQRVKKCREERQKRALGRSKSRSDDDSACREGSSSVLPAGRQTNNSLSSATGAIIIKPSKQKFQASQLFRRTREDLMTGMYKILDRVKADSDSWPFRDPVDEAYAPKYYAVIARPMDLQTMEDKLDNGEYGSLQEFRADFQLIVDNCRQYNGSSNEYTEMAVNMQQLFEASIERYLDLDASSDDELSTFNRNYLEEEEDMDDDSLGSSLTPLMNGPMRSDRSRSLSSISNGTISDQDLQYSDPREKDSLKLGRNKRKVKRKKKLYPDYISSLDEDSMDTSQSPIMQKKKPKRILDKGMKKQQQNKKSAETRDSESKDISSRLNSSRDTSVEDRSKERSETSLERTRPKINYNEQYSSQSDLVSDSSQSDDSFTDKLKNKHANKKPVKRAGVIKNLEALEALEVATEQTLKDINKWLDETPKFSDFSSNSNSPLHTPFPEEMASLEGEYRRRLHMDRPIRPRDRFSNDLHRRRLFKEQMGLKRRREIQRTIDRLQPGKSKGNLLSKENLQDNSNNEPKFQVNIFNDSTPKISLGKVLETDVLGLGIGESPTVVKKDSDDDCTQDKLIIEEDGDFIDEKMSKEEEESKPESEVVLEEKKTEPEPQEQKKEKPTPNLSAWFKAFGAPKAPVNKKKVEQEESKLNERKSKDDDLGEDDKKSHGFDMELPARRQRKASTGSSVSERSSFSQEPADHSPRPSLDEPYLSPQQDISKTYHPSPINGTIKVGFYQDTCFPRGSSEKSGSPRDMPNCSPKELSGASPHPSYHSPRSANISPRDYRNSSPHRPYSPRSQPISPNDYENSPREVLNASPHHYHQDLNNPQEHIVNHLQREYKYRESSQRCREEIPPKNEYPPYNSAPHTSAHVYGGVPSIPSHLSYYDTNKTTENFRNAEKSSVPIYPVKKRAYSEIDNSKSSEQLPVYKSSGGSFTPTREAMEQERTFTPTPGRIPGPSQPLRVSDSIPTMSIHHPLQHHLLDTYAEERHLSSPYFSSDNYAKVQGRSPHPLYPQPTNFSLNHDVPHNLERNKKDEVMNRVMRERSKSPHTSETYNQSPPVLNYTSRSISPLKPPSPSSPLPLNFSNCDNLSKTSVSSSKLTDSRVEEMSGLSYSKVTSGEILQSKRSPSSPISYTTNRLNEMIPPKVSSPYNRAITDLPHGINYNSGQDLSKISLGYSNQSELLAAKMNYNHHQMAELMQTSRYNYPEIMQGKSVYSHTAMQEFINAKGSAYSNMIPTNLTSYNRSIPEIMQGKVTSEIPPREVVYSPRNIPVNKPETVKSKKSRKKKSETVSGFHQYVAPSSAEPISLKTSSVPGSAFNFGPPLKESYGSYLDDIRSPYFTPSTEGGTTKTAPHTTAPYFLGHPPSRASYPHPFMNTQYPQLLHRHPEELLRPMVLHQGLIPPPAGYPPGYIMHDTINRHSWL</sequence>
<dbReference type="PRINTS" id="PR00503">
    <property type="entry name" value="BROMODOMAIN"/>
</dbReference>
<dbReference type="Gene3D" id="1.20.920.10">
    <property type="entry name" value="Bromodomain-like"/>
    <property type="match status" value="1"/>
</dbReference>
<feature type="compositionally biased region" description="Low complexity" evidence="3">
    <location>
        <begin position="665"/>
        <end position="679"/>
    </location>
</feature>
<dbReference type="Pfam" id="PF00439">
    <property type="entry name" value="Bromodomain"/>
    <property type="match status" value="1"/>
</dbReference>
<dbReference type="PANTHER" id="PTHR47092:SF1">
    <property type="entry name" value="CHROMATIN REMODELING REGULATOR CECR2"/>
    <property type="match status" value="1"/>
</dbReference>
<feature type="compositionally biased region" description="Basic and acidic residues" evidence="3">
    <location>
        <begin position="615"/>
        <end position="628"/>
    </location>
</feature>
<dbReference type="InterPro" id="IPR029614">
    <property type="entry name" value="CECR2"/>
</dbReference>
<feature type="region of interest" description="Disordered" evidence="3">
    <location>
        <begin position="873"/>
        <end position="1111"/>
    </location>
</feature>
<dbReference type="OMA" id="PRTPYCS"/>
<feature type="compositionally biased region" description="Polar residues" evidence="3">
    <location>
        <begin position="539"/>
        <end position="548"/>
    </location>
</feature>
<dbReference type="KEGG" id="clec:106663462"/>
<feature type="region of interest" description="Disordered" evidence="3">
    <location>
        <begin position="504"/>
        <end position="693"/>
    </location>
</feature>
<feature type="region of interest" description="Disordered" evidence="3">
    <location>
        <begin position="802"/>
        <end position="825"/>
    </location>
</feature>
<feature type="compositionally biased region" description="Basic and acidic residues" evidence="3">
    <location>
        <begin position="1323"/>
        <end position="1346"/>
    </location>
</feature>
<dbReference type="SMART" id="SM00297">
    <property type="entry name" value="BROMO"/>
    <property type="match status" value="1"/>
</dbReference>
<feature type="region of interest" description="Disordered" evidence="3">
    <location>
        <begin position="320"/>
        <end position="353"/>
    </location>
</feature>
<dbReference type="InterPro" id="IPR036427">
    <property type="entry name" value="Bromodomain-like_sf"/>
</dbReference>
<evidence type="ECO:0000313" key="6">
    <source>
        <dbReference type="Proteomes" id="UP000494040"/>
    </source>
</evidence>
<reference evidence="5" key="1">
    <citation type="submission" date="2022-01" db="UniProtKB">
        <authorList>
            <consortium name="EnsemblMetazoa"/>
        </authorList>
    </citation>
    <scope>IDENTIFICATION</scope>
</reference>
<dbReference type="SUPFAM" id="SSF47370">
    <property type="entry name" value="Bromodomain"/>
    <property type="match status" value="1"/>
</dbReference>
<dbReference type="CDD" id="cd05509">
    <property type="entry name" value="Bromo_gcn5_like"/>
    <property type="match status" value="1"/>
</dbReference>
<feature type="compositionally biased region" description="Polar residues" evidence="3">
    <location>
        <begin position="813"/>
        <end position="825"/>
    </location>
</feature>